<evidence type="ECO:0008006" key="3">
    <source>
        <dbReference type="Google" id="ProtNLM"/>
    </source>
</evidence>
<dbReference type="SUPFAM" id="SSF54001">
    <property type="entry name" value="Cysteine proteinases"/>
    <property type="match status" value="1"/>
</dbReference>
<evidence type="ECO:0000313" key="2">
    <source>
        <dbReference type="Proteomes" id="UP001165287"/>
    </source>
</evidence>
<protein>
    <recommendedName>
        <fullName evidence="3">Permuted papain-like amidase enzyme, YaeF/YiiX, C92 family</fullName>
    </recommendedName>
</protein>
<evidence type="ECO:0000313" key="1">
    <source>
        <dbReference type="EMBL" id="MBZ5753352.1"/>
    </source>
</evidence>
<dbReference type="InterPro" id="IPR024453">
    <property type="entry name" value="Peptidase_C92"/>
</dbReference>
<gene>
    <name evidence="1" type="ORF">K9V48_24775</name>
</gene>
<proteinExistence type="predicted"/>
<sequence>MGTSKFNGVNQLSYEQAKKEIKAGDILFCSGSYLVSELIKKASDSIFSHVGLLFFWNDRLVVLESVEDDGVRAVPLSHYLDNYENSKKKYNGKLYVGRHAAVDDPNFDKEKIKRMLGKAVDLLNRNYDKGEIAEIVARIGLGIGRHSDDEEYICSEFVDECFKQLDIELLRDSTKFIYPEHIAADSNIKPLFEINP</sequence>
<comment type="caution">
    <text evidence="1">The sequence shown here is derived from an EMBL/GenBank/DDBJ whole genome shotgun (WGS) entry which is preliminary data.</text>
</comment>
<dbReference type="Pfam" id="PF05708">
    <property type="entry name" value="Peptidase_C92"/>
    <property type="match status" value="1"/>
</dbReference>
<reference evidence="1" key="1">
    <citation type="submission" date="2024-05" db="EMBL/GenBank/DDBJ databases">
        <title>Metabacillus sp. nov., isolated from the rhizosphere soil of tomato plants.</title>
        <authorList>
            <person name="Ma R."/>
        </authorList>
    </citation>
    <scope>NUCLEOTIDE SEQUENCE</scope>
    <source>
        <strain evidence="1">DBTR6</strain>
    </source>
</reference>
<dbReference type="RefSeq" id="WP_224141779.1">
    <property type="nucleotide sequence ID" value="NZ_JAIQUM010000103.1"/>
</dbReference>
<dbReference type="InterPro" id="IPR038765">
    <property type="entry name" value="Papain-like_cys_pep_sf"/>
</dbReference>
<dbReference type="EMBL" id="JAIQUM010000103">
    <property type="protein sequence ID" value="MBZ5753352.1"/>
    <property type="molecule type" value="Genomic_DNA"/>
</dbReference>
<name>A0ABS7UYF4_9BACI</name>
<accession>A0ABS7UYF4</accession>
<organism evidence="1 2">
    <name type="scientific">Metabacillus rhizolycopersici</name>
    <dbReference type="NCBI Taxonomy" id="2875709"/>
    <lineage>
        <taxon>Bacteria</taxon>
        <taxon>Bacillati</taxon>
        <taxon>Bacillota</taxon>
        <taxon>Bacilli</taxon>
        <taxon>Bacillales</taxon>
        <taxon>Bacillaceae</taxon>
        <taxon>Metabacillus</taxon>
    </lineage>
</organism>
<dbReference type="Proteomes" id="UP001165287">
    <property type="component" value="Unassembled WGS sequence"/>
</dbReference>
<dbReference type="Gene3D" id="3.90.1720.10">
    <property type="entry name" value="endopeptidase domain like (from Nostoc punctiforme)"/>
    <property type="match status" value="1"/>
</dbReference>
<keyword evidence="2" id="KW-1185">Reference proteome</keyword>